<protein>
    <submittedName>
        <fullName evidence="2">Uncharacterized protein</fullName>
    </submittedName>
</protein>
<gene>
    <name evidence="2" type="ORF">CWI39_0250p0010</name>
</gene>
<dbReference type="VEuPathDB" id="MicrosporidiaDB:CWI39_0250p0010"/>
<accession>A0A4Q9LKQ5</accession>
<evidence type="ECO:0000256" key="1">
    <source>
        <dbReference type="SAM" id="SignalP"/>
    </source>
</evidence>
<name>A0A4Q9LKQ5_9MICR</name>
<sequence>MILQFRVYFFVLTIFYQKCYDSNITESINTTDLEQPTCSYYLDNNNKKAGMGKKGLSENDKFSGSSCILGVRKKSKIINHKNTRNIQSRNGFSRFKPKVFLTRGLEDSQPLDFHSIYLLSVYELRFDCQLDILKERFGEKIPWKTFNFRYLEIIEDSSLTRVNSNILNIRKCYVSIHKIYRFSLLTQRNSLSFVDEDIGIIAVQILYSNKSFEKNLFYSIDLEINQDIVKLYCEENYLEEFRCKIDYFIQIELNLMKNTENIDNISSDMNCIYSNDFIKYWKALILELLTNKDKYIYIILPEFLSFEIKILENLNNIRLADGNYFISILYLKFLLVDPKINEIKLRYNRLDSIKKQNESSVEVYEWFLKEKILLKKKFLKILEIFVFSVNTNLLYSVFYLAEKTIYFNLISKKFDSTYLTFFHSLNIFNTVIFQMDEITIKNAFVKFDLVLQNIMKHEKSTGMRFFNTNSAIFNPTFDQIIILNLIRVLRYILNIKIDDDHFEMYEEYDLILYELNAIHNTIVKGHKKVYLMTRKTAVKEVFHTYEISNFLLCLKYRIFKYKFGIEGFLNTIQHFNSYFQ</sequence>
<reference evidence="2 3" key="1">
    <citation type="submission" date="2017-12" db="EMBL/GenBank/DDBJ databases">
        <authorList>
            <person name="Pombert J.-F."/>
            <person name="Haag K.L."/>
            <person name="Ebert D."/>
        </authorList>
    </citation>
    <scope>NUCLEOTIDE SEQUENCE [LARGE SCALE GENOMIC DNA]</scope>
    <source>
        <strain evidence="2">IL-BN-2</strain>
    </source>
</reference>
<feature type="signal peptide" evidence="1">
    <location>
        <begin position="1"/>
        <end position="21"/>
    </location>
</feature>
<evidence type="ECO:0000313" key="2">
    <source>
        <dbReference type="EMBL" id="TBU07921.1"/>
    </source>
</evidence>
<dbReference type="Proteomes" id="UP000293045">
    <property type="component" value="Unassembled WGS sequence"/>
</dbReference>
<proteinExistence type="predicted"/>
<comment type="caution">
    <text evidence="2">The sequence shown here is derived from an EMBL/GenBank/DDBJ whole genome shotgun (WGS) entry which is preliminary data.</text>
</comment>
<feature type="chain" id="PRO_5020729280" evidence="1">
    <location>
        <begin position="22"/>
        <end position="580"/>
    </location>
</feature>
<dbReference type="EMBL" id="PIXR01000250">
    <property type="protein sequence ID" value="TBU07921.1"/>
    <property type="molecule type" value="Genomic_DNA"/>
</dbReference>
<dbReference type="VEuPathDB" id="MicrosporidiaDB:CWI36_0224p0010"/>
<evidence type="ECO:0000313" key="3">
    <source>
        <dbReference type="Proteomes" id="UP000293045"/>
    </source>
</evidence>
<keyword evidence="1" id="KW-0732">Signal</keyword>
<organism evidence="2 3">
    <name type="scientific">Hamiltosporidium magnivora</name>
    <dbReference type="NCBI Taxonomy" id="148818"/>
    <lineage>
        <taxon>Eukaryota</taxon>
        <taxon>Fungi</taxon>
        <taxon>Fungi incertae sedis</taxon>
        <taxon>Microsporidia</taxon>
        <taxon>Dubosqiidae</taxon>
        <taxon>Hamiltosporidium</taxon>
    </lineage>
</organism>
<dbReference type="AlphaFoldDB" id="A0A4Q9LKQ5"/>